<dbReference type="EMBL" id="BLXX01000012">
    <property type="protein sequence ID" value="GFO61086.1"/>
    <property type="molecule type" value="Genomic_DNA"/>
</dbReference>
<sequence length="67" mass="7525">MREVLFLVKHAPGGFQAISLQESIVTQGETLDELEANIRDALRSHFKPGKGPESIRFHFVDDTFLAL</sequence>
<name>A0A6V8MM58_9BACT</name>
<dbReference type="Gene3D" id="3.30.160.250">
    <property type="match status" value="1"/>
</dbReference>
<proteinExistence type="predicted"/>
<dbReference type="AlphaFoldDB" id="A0A6V8MM58"/>
<protein>
    <submittedName>
        <fullName evidence="1">2-oxoisovalerate dehydrogenase E1 subunit beta</fullName>
    </submittedName>
</protein>
<organism evidence="1 2">
    <name type="scientific">Geomonas silvestris</name>
    <dbReference type="NCBI Taxonomy" id="2740184"/>
    <lineage>
        <taxon>Bacteria</taxon>
        <taxon>Pseudomonadati</taxon>
        <taxon>Thermodesulfobacteriota</taxon>
        <taxon>Desulfuromonadia</taxon>
        <taxon>Geobacterales</taxon>
        <taxon>Geobacteraceae</taxon>
        <taxon>Geomonas</taxon>
    </lineage>
</organism>
<accession>A0A6V8MM58</accession>
<reference evidence="2" key="1">
    <citation type="submission" date="2020-06" db="EMBL/GenBank/DDBJ databases">
        <title>Draft genomic sequence of Geomonas sp. Red330.</title>
        <authorList>
            <person name="Itoh H."/>
            <person name="Zhenxing X."/>
            <person name="Ushijima N."/>
            <person name="Masuda Y."/>
            <person name="Shiratori Y."/>
            <person name="Senoo K."/>
        </authorList>
    </citation>
    <scope>NUCLEOTIDE SEQUENCE [LARGE SCALE GENOMIC DNA]</scope>
    <source>
        <strain evidence="2">Red330</strain>
    </source>
</reference>
<comment type="caution">
    <text evidence="1">The sequence shown here is derived from an EMBL/GenBank/DDBJ whole genome shotgun (WGS) entry which is preliminary data.</text>
</comment>
<dbReference type="SUPFAM" id="SSF143100">
    <property type="entry name" value="TTHA1013/TTHA0281-like"/>
    <property type="match status" value="1"/>
</dbReference>
<keyword evidence="2" id="KW-1185">Reference proteome</keyword>
<evidence type="ECO:0000313" key="2">
    <source>
        <dbReference type="Proteomes" id="UP000556026"/>
    </source>
</evidence>
<dbReference type="InterPro" id="IPR035069">
    <property type="entry name" value="TTHA1013/TTHA0281-like"/>
</dbReference>
<dbReference type="Proteomes" id="UP000556026">
    <property type="component" value="Unassembled WGS sequence"/>
</dbReference>
<dbReference type="RefSeq" id="WP_198424572.1">
    <property type="nucleotide sequence ID" value="NZ_BLXX01000012.1"/>
</dbReference>
<evidence type="ECO:0000313" key="1">
    <source>
        <dbReference type="EMBL" id="GFO61086.1"/>
    </source>
</evidence>
<gene>
    <name evidence="1" type="ORF">GMST_34110</name>
</gene>